<accession>A0A9P7ZL53</accession>
<evidence type="ECO:0000313" key="3">
    <source>
        <dbReference type="Proteomes" id="UP000887229"/>
    </source>
</evidence>
<dbReference type="GeneID" id="70288567"/>
<evidence type="ECO:0000256" key="1">
    <source>
        <dbReference type="SAM" id="Phobius"/>
    </source>
</evidence>
<dbReference type="RefSeq" id="XP_046117412.1">
    <property type="nucleotide sequence ID" value="XM_046257664.1"/>
</dbReference>
<protein>
    <submittedName>
        <fullName evidence="2">Uncharacterized protein</fullName>
    </submittedName>
</protein>
<evidence type="ECO:0000313" key="2">
    <source>
        <dbReference type="EMBL" id="KAG9253488.1"/>
    </source>
</evidence>
<reference evidence="2" key="1">
    <citation type="journal article" date="2021" name="IMA Fungus">
        <title>Genomic characterization of three marine fungi, including Emericellopsis atlantica sp. nov. with signatures of a generalist lifestyle and marine biomass degradation.</title>
        <authorList>
            <person name="Hagestad O.C."/>
            <person name="Hou L."/>
            <person name="Andersen J.H."/>
            <person name="Hansen E.H."/>
            <person name="Altermark B."/>
            <person name="Li C."/>
            <person name="Kuhnert E."/>
            <person name="Cox R.J."/>
            <person name="Crous P.W."/>
            <person name="Spatafora J.W."/>
            <person name="Lail K."/>
            <person name="Amirebrahimi M."/>
            <person name="Lipzen A."/>
            <person name="Pangilinan J."/>
            <person name="Andreopoulos W."/>
            <person name="Hayes R.D."/>
            <person name="Ng V."/>
            <person name="Grigoriev I.V."/>
            <person name="Jackson S.A."/>
            <person name="Sutton T.D.S."/>
            <person name="Dobson A.D.W."/>
            <person name="Rama T."/>
        </authorList>
    </citation>
    <scope>NUCLEOTIDE SEQUENCE</scope>
    <source>
        <strain evidence="2">TS7</strain>
    </source>
</reference>
<sequence>MAKAGLLIHGRPGPHDARMSPIQRILPDALYRKSFKRAGSTTRDLRVKRAHRGRALFSTDAVGRMHSATCGSGVAAVAARPGLLSGPLVRFESSPCALCMVLHYTRTMFPVVVSLTCFVSWTTGHVLLLRGLRQHCRSRSNYVCVRRALRSRPTDAFPLDDDETWCC</sequence>
<organism evidence="2 3">
    <name type="scientific">Emericellopsis atlantica</name>
    <dbReference type="NCBI Taxonomy" id="2614577"/>
    <lineage>
        <taxon>Eukaryota</taxon>
        <taxon>Fungi</taxon>
        <taxon>Dikarya</taxon>
        <taxon>Ascomycota</taxon>
        <taxon>Pezizomycotina</taxon>
        <taxon>Sordariomycetes</taxon>
        <taxon>Hypocreomycetidae</taxon>
        <taxon>Hypocreales</taxon>
        <taxon>Bionectriaceae</taxon>
        <taxon>Emericellopsis</taxon>
    </lineage>
</organism>
<gene>
    <name evidence="2" type="ORF">F5Z01DRAFT_140180</name>
</gene>
<proteinExistence type="predicted"/>
<dbReference type="EMBL" id="MU251257">
    <property type="protein sequence ID" value="KAG9253488.1"/>
    <property type="molecule type" value="Genomic_DNA"/>
</dbReference>
<dbReference type="AlphaFoldDB" id="A0A9P7ZL53"/>
<comment type="caution">
    <text evidence="2">The sequence shown here is derived from an EMBL/GenBank/DDBJ whole genome shotgun (WGS) entry which is preliminary data.</text>
</comment>
<name>A0A9P7ZL53_9HYPO</name>
<feature type="transmembrane region" description="Helical" evidence="1">
    <location>
        <begin position="108"/>
        <end position="129"/>
    </location>
</feature>
<keyword evidence="1" id="KW-0472">Membrane</keyword>
<keyword evidence="3" id="KW-1185">Reference proteome</keyword>
<keyword evidence="1" id="KW-1133">Transmembrane helix</keyword>
<keyword evidence="1" id="KW-0812">Transmembrane</keyword>
<dbReference type="Proteomes" id="UP000887229">
    <property type="component" value="Unassembled WGS sequence"/>
</dbReference>